<protein>
    <submittedName>
        <fullName evidence="3">Extracellular solute-binding protein</fullName>
    </submittedName>
</protein>
<evidence type="ECO:0000256" key="2">
    <source>
        <dbReference type="SAM" id="SignalP"/>
    </source>
</evidence>
<dbReference type="EMBL" id="CP040736">
    <property type="protein sequence ID" value="QCX25898.1"/>
    <property type="molecule type" value="Genomic_DNA"/>
</dbReference>
<dbReference type="PANTHER" id="PTHR30222">
    <property type="entry name" value="SPERMIDINE/PUTRESCINE-BINDING PERIPLASMIC PROTEIN"/>
    <property type="match status" value="1"/>
</dbReference>
<keyword evidence="1 2" id="KW-0732">Signal</keyword>
<dbReference type="STRING" id="1423818.FC88_GL002342"/>
<evidence type="ECO:0000256" key="1">
    <source>
        <dbReference type="ARBA" id="ARBA00022729"/>
    </source>
</evidence>
<gene>
    <name evidence="3" type="ORF">FG051_12690</name>
</gene>
<dbReference type="PANTHER" id="PTHR30222:SF2">
    <property type="entry name" value="ABC TRANSPORTER SUBSTRATE-BINDING PROTEIN"/>
    <property type="match status" value="1"/>
</dbReference>
<dbReference type="Pfam" id="PF13343">
    <property type="entry name" value="SBP_bac_6"/>
    <property type="match status" value="1"/>
</dbReference>
<dbReference type="Proteomes" id="UP000310673">
    <property type="component" value="Chromosome"/>
</dbReference>
<dbReference type="SUPFAM" id="SSF53850">
    <property type="entry name" value="Periplasmic binding protein-like II"/>
    <property type="match status" value="1"/>
</dbReference>
<sequence>MLKKKIGLIIALSLVMLFITACGQSQKTLTVSTFKTSAKQEQENIWKNFDEKYDLKIKGEFGTEDERLENSKTGIDVIELTQRYAVRGNKQARFKKLDFSKLKNFKLLSKEQQQIARKTNSIPYQISVLGVAYDVKQIEQFYSWNQLWDKRLEKHLAIPDISTVFGPEMLYIAQGHYQRKQVTSVFVDNGLIDANPTFSELKKLRPNILKTYEDPKNLIKMFQSGKIDVAVVSNEIGEKIQKNNENVRYVLPNEETYLSYKMAAILNDGQSKESYRYLDYLIKANKDNLKKNSTFENVRKIDYTFLNKHLTNYTKQWNEIIE</sequence>
<evidence type="ECO:0000313" key="3">
    <source>
        <dbReference type="EMBL" id="QCX25898.1"/>
    </source>
</evidence>
<dbReference type="PROSITE" id="PS51257">
    <property type="entry name" value="PROKAR_LIPOPROTEIN"/>
    <property type="match status" value="1"/>
</dbReference>
<organism evidence="3 4">
    <name type="scientific">Companilactobacillus futsaii</name>
    <dbReference type="NCBI Taxonomy" id="938155"/>
    <lineage>
        <taxon>Bacteria</taxon>
        <taxon>Bacillati</taxon>
        <taxon>Bacillota</taxon>
        <taxon>Bacilli</taxon>
        <taxon>Lactobacillales</taxon>
        <taxon>Lactobacillaceae</taxon>
        <taxon>Companilactobacillus</taxon>
    </lineage>
</organism>
<dbReference type="AlphaFoldDB" id="A0A5B7T224"/>
<feature type="signal peptide" evidence="2">
    <location>
        <begin position="1"/>
        <end position="23"/>
    </location>
</feature>
<proteinExistence type="predicted"/>
<name>A0A5B7T224_9LACO</name>
<dbReference type="Gene3D" id="3.40.190.10">
    <property type="entry name" value="Periplasmic binding protein-like II"/>
    <property type="match status" value="2"/>
</dbReference>
<accession>A0A5B7T224</accession>
<dbReference type="RefSeq" id="WP_057813440.1">
    <property type="nucleotide sequence ID" value="NZ_CP040736.1"/>
</dbReference>
<feature type="chain" id="PRO_5022845256" evidence="2">
    <location>
        <begin position="24"/>
        <end position="322"/>
    </location>
</feature>
<evidence type="ECO:0000313" key="4">
    <source>
        <dbReference type="Proteomes" id="UP000310673"/>
    </source>
</evidence>
<dbReference type="KEGG" id="lft:FG051_12690"/>
<reference evidence="3 4" key="1">
    <citation type="submission" date="2019-05" db="EMBL/GenBank/DDBJ databases">
        <title>Genome Sequence of Lactobacillus futsaii Y97, a Potential Probiotic Strain Isolated from the Futsai of Taiwan.</title>
        <authorList>
            <person name="Du X."/>
        </authorList>
    </citation>
    <scope>NUCLEOTIDE SEQUENCE [LARGE SCALE GENOMIC DNA]</scope>
    <source>
        <strain evidence="3 4">Y97</strain>
    </source>
</reference>